<gene>
    <name evidence="1" type="ORF">FMOSSE_LOCUS38</name>
</gene>
<accession>A0A9N8V1J4</accession>
<keyword evidence="2" id="KW-1185">Reference proteome</keyword>
<dbReference type="AlphaFoldDB" id="A0A9N8V1J4"/>
<proteinExistence type="predicted"/>
<evidence type="ECO:0000313" key="2">
    <source>
        <dbReference type="Proteomes" id="UP000789375"/>
    </source>
</evidence>
<protein>
    <submittedName>
        <fullName evidence="1">8461_t:CDS:1</fullName>
    </submittedName>
</protein>
<dbReference type="EMBL" id="CAJVPP010000004">
    <property type="protein sequence ID" value="CAG8434168.1"/>
    <property type="molecule type" value="Genomic_DNA"/>
</dbReference>
<comment type="caution">
    <text evidence="1">The sequence shown here is derived from an EMBL/GenBank/DDBJ whole genome shotgun (WGS) entry which is preliminary data.</text>
</comment>
<name>A0A9N8V1J4_FUNMO</name>
<reference evidence="1" key="1">
    <citation type="submission" date="2021-06" db="EMBL/GenBank/DDBJ databases">
        <authorList>
            <person name="Kallberg Y."/>
            <person name="Tangrot J."/>
            <person name="Rosling A."/>
        </authorList>
    </citation>
    <scope>NUCLEOTIDE SEQUENCE</scope>
    <source>
        <strain evidence="1">87-6 pot B 2015</strain>
    </source>
</reference>
<evidence type="ECO:0000313" key="1">
    <source>
        <dbReference type="EMBL" id="CAG8434168.1"/>
    </source>
</evidence>
<dbReference type="InterPro" id="IPR027417">
    <property type="entry name" value="P-loop_NTPase"/>
</dbReference>
<organism evidence="1 2">
    <name type="scientific">Funneliformis mosseae</name>
    <name type="common">Endomycorrhizal fungus</name>
    <name type="synonym">Glomus mosseae</name>
    <dbReference type="NCBI Taxonomy" id="27381"/>
    <lineage>
        <taxon>Eukaryota</taxon>
        <taxon>Fungi</taxon>
        <taxon>Fungi incertae sedis</taxon>
        <taxon>Mucoromycota</taxon>
        <taxon>Glomeromycotina</taxon>
        <taxon>Glomeromycetes</taxon>
        <taxon>Glomerales</taxon>
        <taxon>Glomeraceae</taxon>
        <taxon>Funneliformis</taxon>
    </lineage>
</organism>
<dbReference type="Proteomes" id="UP000789375">
    <property type="component" value="Unassembled WGS sequence"/>
</dbReference>
<dbReference type="SUPFAM" id="SSF52540">
    <property type="entry name" value="P-loop containing nucleoside triphosphate hydrolases"/>
    <property type="match status" value="1"/>
</dbReference>
<sequence>MVFFCFVVGDDLERSFEVTGDDKMTKSKLREIIYEKIIKVLMPETWIYGRNRGEKLSPFSDLATSLSMTPRKSALSYNRHCSPPLVNQGLTDISRKITDLGYLPRQDGLGGTSLNKSEQNAFTVEGISLTHPDTNQRSDLVSCLAKRLEEKRVILVQAPPYSGKTLLSQLLENYLVVNSSKLLRGLRVSLALLLLWGLSVGKNCEYDTFCEVWEKIVGVEWCEWVGQCRKVPSILIIDEVQKIYKDMNEADESMMNTGTAIAFWDTIKMCLQWSNLSVIRFAAYGYSTNLYYQ</sequence>